<organism evidence="2 3">
    <name type="scientific">Rhizopus oryzae</name>
    <name type="common">Mucormycosis agent</name>
    <name type="synonym">Rhizopus arrhizus var. delemar</name>
    <dbReference type="NCBI Taxonomy" id="64495"/>
    <lineage>
        <taxon>Eukaryota</taxon>
        <taxon>Fungi</taxon>
        <taxon>Fungi incertae sedis</taxon>
        <taxon>Mucoromycota</taxon>
        <taxon>Mucoromycotina</taxon>
        <taxon>Mucoromycetes</taxon>
        <taxon>Mucorales</taxon>
        <taxon>Mucorineae</taxon>
        <taxon>Rhizopodaceae</taxon>
        <taxon>Rhizopus</taxon>
    </lineage>
</organism>
<dbReference type="AlphaFoldDB" id="A0A9P6YA54"/>
<dbReference type="OrthoDB" id="2290051at2759"/>
<reference evidence="2" key="1">
    <citation type="journal article" date="2020" name="Microb. Genom.">
        <title>Genetic diversity of clinical and environmental Mucorales isolates obtained from an investigation of mucormycosis cases among solid organ transplant recipients.</title>
        <authorList>
            <person name="Nguyen M.H."/>
            <person name="Kaul D."/>
            <person name="Muto C."/>
            <person name="Cheng S.J."/>
            <person name="Richter R.A."/>
            <person name="Bruno V.M."/>
            <person name="Liu G."/>
            <person name="Beyhan S."/>
            <person name="Sundermann A.J."/>
            <person name="Mounaud S."/>
            <person name="Pasculle A.W."/>
            <person name="Nierman W.C."/>
            <person name="Driscoll E."/>
            <person name="Cumbie R."/>
            <person name="Clancy C.J."/>
            <person name="Dupont C.L."/>
        </authorList>
    </citation>
    <scope>NUCLEOTIDE SEQUENCE</scope>
    <source>
        <strain evidence="2">GL16</strain>
    </source>
</reference>
<feature type="compositionally biased region" description="Acidic residues" evidence="1">
    <location>
        <begin position="25"/>
        <end position="40"/>
    </location>
</feature>
<name>A0A9P6YA54_RHIOR</name>
<feature type="region of interest" description="Disordered" evidence="1">
    <location>
        <begin position="1"/>
        <end position="43"/>
    </location>
</feature>
<dbReference type="Proteomes" id="UP000717996">
    <property type="component" value="Unassembled WGS sequence"/>
</dbReference>
<evidence type="ECO:0000313" key="2">
    <source>
        <dbReference type="EMBL" id="KAG1543286.1"/>
    </source>
</evidence>
<gene>
    <name evidence="2" type="ORF">G6F51_006768</name>
</gene>
<protein>
    <submittedName>
        <fullName evidence="2">Uncharacterized protein</fullName>
    </submittedName>
</protein>
<comment type="caution">
    <text evidence="2">The sequence shown here is derived from an EMBL/GenBank/DDBJ whole genome shotgun (WGS) entry which is preliminary data.</text>
</comment>
<accession>A0A9P6YA54</accession>
<dbReference type="EMBL" id="JAANIT010000947">
    <property type="protein sequence ID" value="KAG1543286.1"/>
    <property type="molecule type" value="Genomic_DNA"/>
</dbReference>
<proteinExistence type="predicted"/>
<evidence type="ECO:0000256" key="1">
    <source>
        <dbReference type="SAM" id="MobiDB-lite"/>
    </source>
</evidence>
<sequence length="321" mass="37311">MRTTTDKDDSERGLSRVDSDGFDDHFEDENEHSEDEDEHSEQENLLYSIKDNGKRFWSAVSSSEDTPECLKLFKTFQEKSFAQAKSVSLSVNAHLHEILLVARSLYNIILLKKEQTYSEVDMSVLYKDMLDEYKNYEKVDKDVFSEITEAFRIDETGSSRDELKIMLFRIYEKAKKEDRKMIDVLVNMINKLHNQEIIDNSVEEQELITNYIDPILSPILHRPEGDKLFLWLNKTTLKTYNKRPDAGCAVIRERRVINYSGCVEVKAKYKKKDSVNVHEGLLRLSLFGTNGLEENNAKCMLLIQIIVALNMLKAQKSYLRS</sequence>
<evidence type="ECO:0000313" key="3">
    <source>
        <dbReference type="Proteomes" id="UP000717996"/>
    </source>
</evidence>
<feature type="compositionally biased region" description="Basic and acidic residues" evidence="1">
    <location>
        <begin position="1"/>
        <end position="24"/>
    </location>
</feature>